<dbReference type="Pfam" id="PF07883">
    <property type="entry name" value="Cupin_2"/>
    <property type="match status" value="1"/>
</dbReference>
<accession>A0ABU0GJ55</accession>
<keyword evidence="1 6" id="KW-0436">Ligase</keyword>
<evidence type="ECO:0000256" key="2">
    <source>
        <dbReference type="ARBA" id="ARBA00022741"/>
    </source>
</evidence>
<gene>
    <name evidence="9" type="ORF">JO380_001762</name>
</gene>
<dbReference type="InterPro" id="IPR013096">
    <property type="entry name" value="Cupin_2"/>
</dbReference>
<feature type="domain" description="Cupin type-2" evidence="7">
    <location>
        <begin position="29"/>
        <end position="95"/>
    </location>
</feature>
<dbReference type="RefSeq" id="WP_217997356.1">
    <property type="nucleotide sequence ID" value="NZ_JAUSVM010000001.1"/>
</dbReference>
<keyword evidence="10" id="KW-1185">Reference proteome</keyword>
<dbReference type="InterPro" id="IPR023458">
    <property type="entry name" value="Met-tRNA_ligase_1"/>
</dbReference>
<reference evidence="9 10" key="1">
    <citation type="submission" date="2023-07" db="EMBL/GenBank/DDBJ databases">
        <title>Sequencing the genomes of 1000 actinobacteria strains.</title>
        <authorList>
            <person name="Klenk H.-P."/>
        </authorList>
    </citation>
    <scope>NUCLEOTIDE SEQUENCE [LARGE SCALE GENOMIC DNA]</scope>
    <source>
        <strain evidence="9 10">DSM 14785</strain>
    </source>
</reference>
<sequence length="655" mass="70319">MSWSYEMHLQPLLSAEDVPGVPFGSVFGSVPPRTVSKRHAHQDGEMFLVLAGRATVLVGDEVTELAPGGTVLIPPFHAHEIRNDGDEPFDLVSVYWEHIPSAVDALAQRPPATRAADRTLVFCPPPTPNGGLHLGHLAGPYVRADVLVRALRSQGRDARLVTGTDDHQSYVATAARRRGAAPADVAREAGDAVVATLARAEVGVDRLTRPLTDPGHHDRTRALLDRVAASPSVTVQERPTAACDACGTSLHQAFARGRCAHCDASSDGEICEACGRPGEARDLRDVRCVGCGAPATSRVERGLWIDLAAHGDELRRYLRTVHASPDLARLVERLLDEGLEPYRLTRTSDWGVPLGDGQVVDPWVDLALTYLEAARSEVEAGGEAERVLLLGYDNSYYYAVLLPALAFAAGLGDHLPTAFVTNQFLHLGDEKFSTSRGHAVWADDALRDAGADAVRVALLRDAPEGRVTRIDEDRAARHADDPLHRALRDWLRGFADVGPSGVVPGTGAWTDAHRELYRFLDLATQQLDGLLLPASFSARGYVRLLESVVARCVEFRATEVVARDVAALAEESRTSLALEYLAAKVVAALAWPVAPVTAQRVWDWLGLAGEPTRETGWTFLPSGTRCSAPAPVLDDAPVVDAAVPVPDAVPVGSPA</sequence>
<organism evidence="9 10">
    <name type="scientific">Cellulomonas iranensis</name>
    <dbReference type="NCBI Taxonomy" id="76862"/>
    <lineage>
        <taxon>Bacteria</taxon>
        <taxon>Bacillati</taxon>
        <taxon>Actinomycetota</taxon>
        <taxon>Actinomycetes</taxon>
        <taxon>Micrococcales</taxon>
        <taxon>Cellulomonadaceae</taxon>
        <taxon>Cellulomonas</taxon>
    </lineage>
</organism>
<evidence type="ECO:0000256" key="6">
    <source>
        <dbReference type="RuleBase" id="RU363039"/>
    </source>
</evidence>
<keyword evidence="5 6" id="KW-0030">Aminoacyl-tRNA synthetase</keyword>
<dbReference type="PROSITE" id="PS00178">
    <property type="entry name" value="AA_TRNA_LIGASE_I"/>
    <property type="match status" value="1"/>
</dbReference>
<protein>
    <submittedName>
        <fullName evidence="9">Methionyl-tRNA synthetase</fullName>
        <ecNumber evidence="9">6.1.1.10</ecNumber>
    </submittedName>
</protein>
<dbReference type="Pfam" id="PF09334">
    <property type="entry name" value="tRNA-synt_1g"/>
    <property type="match status" value="1"/>
</dbReference>
<dbReference type="InterPro" id="IPR015413">
    <property type="entry name" value="Methionyl/Leucyl_tRNA_Synth"/>
</dbReference>
<dbReference type="EC" id="6.1.1.10" evidence="9"/>
<name>A0ABU0GJ55_9CELL</name>
<evidence type="ECO:0000256" key="3">
    <source>
        <dbReference type="ARBA" id="ARBA00022840"/>
    </source>
</evidence>
<evidence type="ECO:0000256" key="5">
    <source>
        <dbReference type="ARBA" id="ARBA00023146"/>
    </source>
</evidence>
<evidence type="ECO:0000256" key="1">
    <source>
        <dbReference type="ARBA" id="ARBA00022598"/>
    </source>
</evidence>
<dbReference type="GO" id="GO:0004825">
    <property type="term" value="F:methionine-tRNA ligase activity"/>
    <property type="evidence" value="ECO:0007669"/>
    <property type="project" value="UniProtKB-EC"/>
</dbReference>
<feature type="domain" description="Methionyl/Leucyl tRNA synthetase" evidence="8">
    <location>
        <begin position="120"/>
        <end position="483"/>
    </location>
</feature>
<evidence type="ECO:0000256" key="4">
    <source>
        <dbReference type="ARBA" id="ARBA00022917"/>
    </source>
</evidence>
<dbReference type="Proteomes" id="UP001240250">
    <property type="component" value="Unassembled WGS sequence"/>
</dbReference>
<evidence type="ECO:0000259" key="8">
    <source>
        <dbReference type="Pfam" id="PF09334"/>
    </source>
</evidence>
<evidence type="ECO:0000259" key="7">
    <source>
        <dbReference type="Pfam" id="PF07883"/>
    </source>
</evidence>
<dbReference type="PANTHER" id="PTHR45765">
    <property type="entry name" value="METHIONINE--TRNA LIGASE"/>
    <property type="match status" value="1"/>
</dbReference>
<keyword evidence="4 6" id="KW-0648">Protein biosynthesis</keyword>
<keyword evidence="2 6" id="KW-0547">Nucleotide-binding</keyword>
<evidence type="ECO:0000313" key="9">
    <source>
        <dbReference type="EMBL" id="MDQ0425381.1"/>
    </source>
</evidence>
<evidence type="ECO:0000313" key="10">
    <source>
        <dbReference type="Proteomes" id="UP001240250"/>
    </source>
</evidence>
<dbReference type="EMBL" id="JAUSVM010000001">
    <property type="protein sequence ID" value="MDQ0425381.1"/>
    <property type="molecule type" value="Genomic_DNA"/>
</dbReference>
<comment type="similarity">
    <text evidence="6">Belongs to the class-I aminoacyl-tRNA synthetase family.</text>
</comment>
<dbReference type="InterPro" id="IPR001412">
    <property type="entry name" value="aa-tRNA-synth_I_CS"/>
</dbReference>
<keyword evidence="3 6" id="KW-0067">ATP-binding</keyword>
<dbReference type="PANTHER" id="PTHR45765:SF1">
    <property type="entry name" value="METHIONINE--TRNA LIGASE, CYTOPLASMIC"/>
    <property type="match status" value="1"/>
</dbReference>
<comment type="caution">
    <text evidence="9">The sequence shown here is derived from an EMBL/GenBank/DDBJ whole genome shotgun (WGS) entry which is preliminary data.</text>
</comment>
<proteinExistence type="inferred from homology"/>